<keyword evidence="3" id="KW-1185">Reference proteome</keyword>
<protein>
    <submittedName>
        <fullName evidence="2">GAF domain-containing protein</fullName>
    </submittedName>
</protein>
<evidence type="ECO:0000259" key="1">
    <source>
        <dbReference type="Pfam" id="PF01590"/>
    </source>
</evidence>
<dbReference type="EMBL" id="JAUDEO010000003">
    <property type="protein sequence ID" value="MDM8333157.1"/>
    <property type="molecule type" value="Genomic_DNA"/>
</dbReference>
<dbReference type="Proteomes" id="UP001529423">
    <property type="component" value="Unassembled WGS sequence"/>
</dbReference>
<gene>
    <name evidence="2" type="ORF">QUW46_00965</name>
</gene>
<accession>A0ABT7VK93</accession>
<reference evidence="2" key="2">
    <citation type="submission" date="2023-06" db="EMBL/GenBank/DDBJ databases">
        <authorList>
            <person name="Zeman M."/>
            <person name="Kubasova T."/>
            <person name="Jahodarova E."/>
            <person name="Nykrynova M."/>
            <person name="Rychlik I."/>
        </authorList>
    </citation>
    <scope>NUCLEOTIDE SEQUENCE</scope>
    <source>
        <strain evidence="2">105_WCHN</strain>
    </source>
</reference>
<proteinExistence type="predicted"/>
<feature type="domain" description="GAF" evidence="1">
    <location>
        <begin position="38"/>
        <end position="150"/>
    </location>
</feature>
<dbReference type="InterPro" id="IPR003018">
    <property type="entry name" value="GAF"/>
</dbReference>
<evidence type="ECO:0000313" key="3">
    <source>
        <dbReference type="Proteomes" id="UP001529423"/>
    </source>
</evidence>
<reference evidence="2" key="1">
    <citation type="submission" date="2023-06" db="EMBL/GenBank/DDBJ databases">
        <title>Identification and characterization of horizontal gene transfer across gut microbiota members of farm animals based on homology search.</title>
        <authorList>
            <person name="Schwarzerova J."/>
            <person name="Nykrynova M."/>
            <person name="Jureckova K."/>
            <person name="Cejkova D."/>
            <person name="Rychlik I."/>
        </authorList>
    </citation>
    <scope>NUCLEOTIDE SEQUENCE</scope>
    <source>
        <strain evidence="2">105_WCHN</strain>
    </source>
</reference>
<dbReference type="PANTHER" id="PTHR21021">
    <property type="entry name" value="GAF/PUTATIVE CYTOSKELETAL PROTEIN"/>
    <property type="match status" value="1"/>
</dbReference>
<dbReference type="InterPro" id="IPR051330">
    <property type="entry name" value="Phosphatase_reg/MetRdx"/>
</dbReference>
<sequence length="152" mass="16568">MANYQLMIKQLAALLTNEPDPIANLANTSALVNQTVDQVNWVGFYLSDQAQEQLTLGPFQGKVACMHIQNGHGVCGTAAQTRQTQVVADVTSFPGYISCDAAAQSELVIPLVRKNGDLYGVFDLDAPIKDRFDRQLVATLEEVARIVMKSID</sequence>
<dbReference type="Pfam" id="PF01590">
    <property type="entry name" value="GAF"/>
    <property type="match status" value="1"/>
</dbReference>
<dbReference type="RefSeq" id="WP_289558772.1">
    <property type="nucleotide sequence ID" value="NZ_JAUDEO010000003.1"/>
</dbReference>
<name>A0ABT7VK93_9LACO</name>
<comment type="caution">
    <text evidence="2">The sequence shown here is derived from an EMBL/GenBank/DDBJ whole genome shotgun (WGS) entry which is preliminary data.</text>
</comment>
<organism evidence="2 3">
    <name type="scientific">Limosilactobacillus panis</name>
    <dbReference type="NCBI Taxonomy" id="47493"/>
    <lineage>
        <taxon>Bacteria</taxon>
        <taxon>Bacillati</taxon>
        <taxon>Bacillota</taxon>
        <taxon>Bacilli</taxon>
        <taxon>Lactobacillales</taxon>
        <taxon>Lactobacillaceae</taxon>
        <taxon>Limosilactobacillus</taxon>
    </lineage>
</organism>
<evidence type="ECO:0000313" key="2">
    <source>
        <dbReference type="EMBL" id="MDM8333157.1"/>
    </source>
</evidence>
<dbReference type="PANTHER" id="PTHR21021:SF15">
    <property type="entry name" value="FREE METHIONINE-R-SULFOXIDE REDUCTASE"/>
    <property type="match status" value="1"/>
</dbReference>